<dbReference type="Gene3D" id="1.10.630.10">
    <property type="entry name" value="Cytochrome P450"/>
    <property type="match status" value="1"/>
</dbReference>
<dbReference type="GeneID" id="85320680"/>
<dbReference type="SUPFAM" id="SSF48264">
    <property type="entry name" value="Cytochrome P450"/>
    <property type="match status" value="1"/>
</dbReference>
<dbReference type="GO" id="GO:0004497">
    <property type="term" value="F:monooxygenase activity"/>
    <property type="evidence" value="ECO:0007669"/>
    <property type="project" value="InterPro"/>
</dbReference>
<protein>
    <submittedName>
        <fullName evidence="6">Cytochrome P450</fullName>
    </submittedName>
</protein>
<dbReference type="PANTHER" id="PTHR24305">
    <property type="entry name" value="CYTOCHROME P450"/>
    <property type="match status" value="1"/>
</dbReference>
<dbReference type="PRINTS" id="PR00463">
    <property type="entry name" value="EP450I"/>
</dbReference>
<organism evidence="6 7">
    <name type="scientific">Lasiosphaeria miniovina</name>
    <dbReference type="NCBI Taxonomy" id="1954250"/>
    <lineage>
        <taxon>Eukaryota</taxon>
        <taxon>Fungi</taxon>
        <taxon>Dikarya</taxon>
        <taxon>Ascomycota</taxon>
        <taxon>Pezizomycotina</taxon>
        <taxon>Sordariomycetes</taxon>
        <taxon>Sordariomycetidae</taxon>
        <taxon>Sordariales</taxon>
        <taxon>Lasiosphaeriaceae</taxon>
        <taxon>Lasiosphaeria</taxon>
    </lineage>
</organism>
<dbReference type="AlphaFoldDB" id="A0AA40E5S3"/>
<comment type="cofactor">
    <cofactor evidence="5">
        <name>heme</name>
        <dbReference type="ChEBI" id="CHEBI:30413"/>
    </cofactor>
</comment>
<keyword evidence="3 5" id="KW-0479">Metal-binding</keyword>
<evidence type="ECO:0000256" key="1">
    <source>
        <dbReference type="ARBA" id="ARBA00010617"/>
    </source>
</evidence>
<dbReference type="InterPro" id="IPR036396">
    <property type="entry name" value="Cyt_P450_sf"/>
</dbReference>
<evidence type="ECO:0000313" key="6">
    <source>
        <dbReference type="EMBL" id="KAK0723498.1"/>
    </source>
</evidence>
<evidence type="ECO:0000313" key="7">
    <source>
        <dbReference type="Proteomes" id="UP001172101"/>
    </source>
</evidence>
<evidence type="ECO:0000256" key="5">
    <source>
        <dbReference type="PIRSR" id="PIRSR602401-1"/>
    </source>
</evidence>
<dbReference type="RefSeq" id="XP_060299422.1">
    <property type="nucleotide sequence ID" value="XM_060437410.1"/>
</dbReference>
<sequence length="564" mass="62925">MIFELLAGAAVAWVAWSLVCLEINVRKGRAINVPVKRLPIDPYNIAWLIFQDFLWMVIGRLPIEWSSLPDAVRFSRRGWQFHEKANMHVRLGPVFALATPRVLFLLVADPEAAEDIFARRRDFLRPVADYKILEVYGPSVSTAGSHDWARHRKVLSAPFSESSMPFVWGESLRQGRATLQSWTRASAAGVPSIQKDTRTLSLNVLASIGMRRSFPFHGSADPPQAASEANNYRDSLQTVLDNIILLLMVPYRFLTHPAMPRSWTRIGHAGAAFRAHLQHMVDAETQARSQGWPGSGGLVTGLVQALEVHQREVAAGTPAADRKGLSLDEIIGDLFVINFAGHDTTANTLAFALLLLVAHPEIQTWVAEELTAVLGDSPAAEGQWDYKTVYPRLKRCRAVLLETLRLFPPVIAIPKWTPGAPHTRLRVRDQTLIIPAGTLVQPQIVALQRHPAFWPDPDAWLPGRWIVSSPETGGEQLYEPSRLIYLPWSHGPMNCSGKKLSEVEFVAVLACLLHRHRLGAVKLRPAESDREVRKRVLAVANDVDMPMLIKMRDADRVRVVCTEA</sequence>
<dbReference type="GO" id="GO:0020037">
    <property type="term" value="F:heme binding"/>
    <property type="evidence" value="ECO:0007669"/>
    <property type="project" value="InterPro"/>
</dbReference>
<name>A0AA40E5S3_9PEZI</name>
<dbReference type="InterPro" id="IPR002401">
    <property type="entry name" value="Cyt_P450_E_grp-I"/>
</dbReference>
<reference evidence="6" key="1">
    <citation type="submission" date="2023-06" db="EMBL/GenBank/DDBJ databases">
        <title>Genome-scale phylogeny and comparative genomics of the fungal order Sordariales.</title>
        <authorList>
            <consortium name="Lawrence Berkeley National Laboratory"/>
            <person name="Hensen N."/>
            <person name="Bonometti L."/>
            <person name="Westerberg I."/>
            <person name="Brannstrom I.O."/>
            <person name="Guillou S."/>
            <person name="Cros-Aarteil S."/>
            <person name="Calhoun S."/>
            <person name="Haridas S."/>
            <person name="Kuo A."/>
            <person name="Mondo S."/>
            <person name="Pangilinan J."/>
            <person name="Riley R."/>
            <person name="LaButti K."/>
            <person name="Andreopoulos B."/>
            <person name="Lipzen A."/>
            <person name="Chen C."/>
            <person name="Yanf M."/>
            <person name="Daum C."/>
            <person name="Ng V."/>
            <person name="Clum A."/>
            <person name="Steindorff A."/>
            <person name="Ohm R."/>
            <person name="Martin F."/>
            <person name="Silar P."/>
            <person name="Natvig D."/>
            <person name="Lalanne C."/>
            <person name="Gautier V."/>
            <person name="Ament-velasquez S.L."/>
            <person name="Kruys A."/>
            <person name="Hutchinson M.I."/>
            <person name="Powell A.J."/>
            <person name="Barry K."/>
            <person name="Miller A.N."/>
            <person name="Grigoriev I.V."/>
            <person name="Debuchy R."/>
            <person name="Gladieux P."/>
            <person name="Thoren M.H."/>
            <person name="Johannesson H."/>
        </authorList>
    </citation>
    <scope>NUCLEOTIDE SEQUENCE</scope>
    <source>
        <strain evidence="6">SMH2392-1A</strain>
    </source>
</reference>
<dbReference type="Pfam" id="PF00067">
    <property type="entry name" value="p450"/>
    <property type="match status" value="1"/>
</dbReference>
<comment type="caution">
    <text evidence="6">The sequence shown here is derived from an EMBL/GenBank/DDBJ whole genome shotgun (WGS) entry which is preliminary data.</text>
</comment>
<evidence type="ECO:0000256" key="4">
    <source>
        <dbReference type="ARBA" id="ARBA00023004"/>
    </source>
</evidence>
<dbReference type="EMBL" id="JAUIRO010000003">
    <property type="protein sequence ID" value="KAK0723498.1"/>
    <property type="molecule type" value="Genomic_DNA"/>
</dbReference>
<accession>A0AA40E5S3</accession>
<dbReference type="InterPro" id="IPR001128">
    <property type="entry name" value="Cyt_P450"/>
</dbReference>
<evidence type="ECO:0000256" key="2">
    <source>
        <dbReference type="ARBA" id="ARBA00022617"/>
    </source>
</evidence>
<gene>
    <name evidence="6" type="ORF">B0T26DRAFT_642122</name>
</gene>
<keyword evidence="2 5" id="KW-0349">Heme</keyword>
<feature type="binding site" description="axial binding residue" evidence="5">
    <location>
        <position position="495"/>
    </location>
    <ligand>
        <name>heme</name>
        <dbReference type="ChEBI" id="CHEBI:30413"/>
    </ligand>
    <ligandPart>
        <name>Fe</name>
        <dbReference type="ChEBI" id="CHEBI:18248"/>
    </ligandPart>
</feature>
<dbReference type="Proteomes" id="UP001172101">
    <property type="component" value="Unassembled WGS sequence"/>
</dbReference>
<keyword evidence="7" id="KW-1185">Reference proteome</keyword>
<dbReference type="GO" id="GO:0005506">
    <property type="term" value="F:iron ion binding"/>
    <property type="evidence" value="ECO:0007669"/>
    <property type="project" value="InterPro"/>
</dbReference>
<proteinExistence type="inferred from homology"/>
<dbReference type="GO" id="GO:0016705">
    <property type="term" value="F:oxidoreductase activity, acting on paired donors, with incorporation or reduction of molecular oxygen"/>
    <property type="evidence" value="ECO:0007669"/>
    <property type="project" value="InterPro"/>
</dbReference>
<dbReference type="PRINTS" id="PR00385">
    <property type="entry name" value="P450"/>
</dbReference>
<dbReference type="PANTHER" id="PTHR24305:SF166">
    <property type="entry name" value="CYTOCHROME P450 12A4, MITOCHONDRIAL-RELATED"/>
    <property type="match status" value="1"/>
</dbReference>
<dbReference type="CDD" id="cd11070">
    <property type="entry name" value="CYP56-like"/>
    <property type="match status" value="1"/>
</dbReference>
<evidence type="ECO:0000256" key="3">
    <source>
        <dbReference type="ARBA" id="ARBA00022723"/>
    </source>
</evidence>
<dbReference type="InterPro" id="IPR050121">
    <property type="entry name" value="Cytochrome_P450_monoxygenase"/>
</dbReference>
<comment type="similarity">
    <text evidence="1">Belongs to the cytochrome P450 family.</text>
</comment>
<keyword evidence="4 5" id="KW-0408">Iron</keyword>